<comment type="caution">
    <text evidence="1">The sequence shown here is derived from an EMBL/GenBank/DDBJ whole genome shotgun (WGS) entry which is preliminary data.</text>
</comment>
<evidence type="ECO:0000313" key="1">
    <source>
        <dbReference type="EMBL" id="ROR95490.1"/>
    </source>
</evidence>
<sequence length="128" mass="13454">MSATTKFRVGDKIRVTYGGVTSEGVVGSVDADGDPRSVDGEPIGPYFLRAKEVEGSAMVERLDRPLPTEPGVYISAAMRETPWLARVLQLSPTGGWRGESGGPGDVSSTAKLLHDEDGLVRLAPLGAS</sequence>
<dbReference type="AlphaFoldDB" id="A0A3N2D6T3"/>
<protein>
    <submittedName>
        <fullName evidence="1">Uncharacterized protein</fullName>
    </submittedName>
</protein>
<dbReference type="EMBL" id="RKHQ01000001">
    <property type="protein sequence ID" value="ROR95490.1"/>
    <property type="molecule type" value="Genomic_DNA"/>
</dbReference>
<reference evidence="1 2" key="1">
    <citation type="submission" date="2018-11" db="EMBL/GenBank/DDBJ databases">
        <title>Sequencing the genomes of 1000 actinobacteria strains.</title>
        <authorList>
            <person name="Klenk H.-P."/>
        </authorList>
    </citation>
    <scope>NUCLEOTIDE SEQUENCE [LARGE SCALE GENOMIC DNA]</scope>
    <source>
        <strain evidence="1 2">DSM 13521</strain>
    </source>
</reference>
<evidence type="ECO:0000313" key="2">
    <source>
        <dbReference type="Proteomes" id="UP000275356"/>
    </source>
</evidence>
<dbReference type="Proteomes" id="UP000275356">
    <property type="component" value="Unassembled WGS sequence"/>
</dbReference>
<dbReference type="RefSeq" id="WP_123737809.1">
    <property type="nucleotide sequence ID" value="NZ_RKHQ01000001.1"/>
</dbReference>
<keyword evidence="2" id="KW-1185">Reference proteome</keyword>
<organism evidence="1 2">
    <name type="scientific">Salana multivorans</name>
    <dbReference type="NCBI Taxonomy" id="120377"/>
    <lineage>
        <taxon>Bacteria</taxon>
        <taxon>Bacillati</taxon>
        <taxon>Actinomycetota</taxon>
        <taxon>Actinomycetes</taxon>
        <taxon>Micrococcales</taxon>
        <taxon>Beutenbergiaceae</taxon>
        <taxon>Salana</taxon>
    </lineage>
</organism>
<accession>A0A3N2D6T3</accession>
<name>A0A3N2D6T3_9MICO</name>
<proteinExistence type="predicted"/>
<gene>
    <name evidence="1" type="ORF">EDD28_0043</name>
</gene>